<evidence type="ECO:0000256" key="3">
    <source>
        <dbReference type="ARBA" id="ARBA00022927"/>
    </source>
</evidence>
<dbReference type="InterPro" id="IPR028565">
    <property type="entry name" value="MHD"/>
</dbReference>
<dbReference type="EMBL" id="KN824278">
    <property type="protein sequence ID" value="KIM33439.1"/>
    <property type="molecule type" value="Genomic_DNA"/>
</dbReference>
<name>A0A0C3BMV4_SERVB</name>
<dbReference type="InterPro" id="IPR050431">
    <property type="entry name" value="Adaptor_comp_med_subunit"/>
</dbReference>
<dbReference type="PROSITE" id="PS00990">
    <property type="entry name" value="CLAT_ADAPTOR_M_1"/>
    <property type="match status" value="1"/>
</dbReference>
<keyword evidence="2 5" id="KW-0813">Transport</keyword>
<dbReference type="Pfam" id="PF00928">
    <property type="entry name" value="Adap_comp_sub"/>
    <property type="match status" value="1"/>
</dbReference>
<proteinExistence type="inferred from homology"/>
<dbReference type="GO" id="GO:0006886">
    <property type="term" value="P:intracellular protein transport"/>
    <property type="evidence" value="ECO:0007669"/>
    <property type="project" value="UniProtKB-UniRule"/>
</dbReference>
<dbReference type="STRING" id="933852.A0A0C3BMV4"/>
<gene>
    <name evidence="7" type="ORF">M408DRAFT_61322</name>
</gene>
<evidence type="ECO:0000313" key="8">
    <source>
        <dbReference type="Proteomes" id="UP000054097"/>
    </source>
</evidence>
<sequence length="376" mass="40980">MGIDGVIILDRTGRPIVQTAFGPDSSSRVMQHVDALNAAYDLASTENKMSVDPIIVVETATGPSACCNVQHGSLRIACPVHTETDPMFVFAFIQTLLDVLQEYLGEVSAGTIRDNFDVVYQLLEEMLDNGYPLTTEPNALRDIIMPPSFFKKILAVAGTAGLAKASATPFSSPIPWRTTGLRYNTNEIFFDIVEEMQGILSRDGKALSVEVWGKIKANTRLTGTPDILLNFSNPQMLTDCLFHPCVRLPRWTKDKTISFVPPDGRFVLMEYRLGSTGSAVASVATIPFSMKSSVELLENSANVDLVFQPSFGSSKGLQSVLIEWYLGKGVTTSNWIPGGGGGTCTYDSRSGVSFSRPFALTHLESPPSFFNGKYLH</sequence>
<comment type="similarity">
    <text evidence="5">Belongs to the adaptor complexes medium subunit family.</text>
</comment>
<dbReference type="GO" id="GO:0030131">
    <property type="term" value="C:clathrin adaptor complex"/>
    <property type="evidence" value="ECO:0007669"/>
    <property type="project" value="UniProtKB-UniRule"/>
</dbReference>
<dbReference type="PANTHER" id="PTHR10529">
    <property type="entry name" value="AP COMPLEX SUBUNIT MU"/>
    <property type="match status" value="1"/>
</dbReference>
<dbReference type="PIRSF" id="PIRSF005992">
    <property type="entry name" value="Clathrin_mu"/>
    <property type="match status" value="1"/>
</dbReference>
<dbReference type="PROSITE" id="PS51072">
    <property type="entry name" value="MHD"/>
    <property type="match status" value="1"/>
</dbReference>
<dbReference type="PRINTS" id="PR00314">
    <property type="entry name" value="CLATHRINADPT"/>
</dbReference>
<dbReference type="InterPro" id="IPR022775">
    <property type="entry name" value="AP_mu_sigma_su"/>
</dbReference>
<reference evidence="8" key="2">
    <citation type="submission" date="2015-01" db="EMBL/GenBank/DDBJ databases">
        <title>Evolutionary Origins and Diversification of the Mycorrhizal Mutualists.</title>
        <authorList>
            <consortium name="DOE Joint Genome Institute"/>
            <consortium name="Mycorrhizal Genomics Consortium"/>
            <person name="Kohler A."/>
            <person name="Kuo A."/>
            <person name="Nagy L.G."/>
            <person name="Floudas D."/>
            <person name="Copeland A."/>
            <person name="Barry K.W."/>
            <person name="Cichocki N."/>
            <person name="Veneault-Fourrey C."/>
            <person name="LaButti K."/>
            <person name="Lindquist E.A."/>
            <person name="Lipzen A."/>
            <person name="Lundell T."/>
            <person name="Morin E."/>
            <person name="Murat C."/>
            <person name="Riley R."/>
            <person name="Ohm R."/>
            <person name="Sun H."/>
            <person name="Tunlid A."/>
            <person name="Henrissat B."/>
            <person name="Grigoriev I.V."/>
            <person name="Hibbett D.S."/>
            <person name="Martin F."/>
        </authorList>
    </citation>
    <scope>NUCLEOTIDE SEQUENCE [LARGE SCALE GENOMIC DNA]</scope>
    <source>
        <strain evidence="8">MAFF 305830</strain>
    </source>
</reference>
<feature type="domain" description="MHD" evidence="6">
    <location>
        <begin position="185"/>
        <end position="376"/>
    </location>
</feature>
<keyword evidence="3 5" id="KW-0653">Protein transport</keyword>
<evidence type="ECO:0000259" key="6">
    <source>
        <dbReference type="PROSITE" id="PS51072"/>
    </source>
</evidence>
<comment type="subcellular location">
    <subcellularLocation>
        <location evidence="1">Endomembrane system</location>
    </subcellularLocation>
</comment>
<dbReference type="InterPro" id="IPR001392">
    <property type="entry name" value="Clathrin_mu"/>
</dbReference>
<dbReference type="HOGENOM" id="CLU_026996_6_1_1"/>
<keyword evidence="4" id="KW-0472">Membrane</keyword>
<protein>
    <recommendedName>
        <fullName evidence="6">MHD domain-containing protein</fullName>
    </recommendedName>
</protein>
<evidence type="ECO:0000256" key="1">
    <source>
        <dbReference type="ARBA" id="ARBA00004308"/>
    </source>
</evidence>
<dbReference type="InterPro" id="IPR011012">
    <property type="entry name" value="Longin-like_dom_sf"/>
</dbReference>
<organism evidence="7 8">
    <name type="scientific">Serendipita vermifera MAFF 305830</name>
    <dbReference type="NCBI Taxonomy" id="933852"/>
    <lineage>
        <taxon>Eukaryota</taxon>
        <taxon>Fungi</taxon>
        <taxon>Dikarya</taxon>
        <taxon>Basidiomycota</taxon>
        <taxon>Agaricomycotina</taxon>
        <taxon>Agaricomycetes</taxon>
        <taxon>Sebacinales</taxon>
        <taxon>Serendipitaceae</taxon>
        <taxon>Serendipita</taxon>
    </lineage>
</organism>
<evidence type="ECO:0000256" key="2">
    <source>
        <dbReference type="ARBA" id="ARBA00022448"/>
    </source>
</evidence>
<dbReference type="SUPFAM" id="SSF64356">
    <property type="entry name" value="SNARE-like"/>
    <property type="match status" value="1"/>
</dbReference>
<dbReference type="InterPro" id="IPR018240">
    <property type="entry name" value="Clathrin_mu_CS"/>
</dbReference>
<dbReference type="Gene3D" id="2.60.40.1170">
    <property type="entry name" value="Mu homology domain, subdomain B"/>
    <property type="match status" value="1"/>
</dbReference>
<evidence type="ECO:0000256" key="4">
    <source>
        <dbReference type="ARBA" id="ARBA00023136"/>
    </source>
</evidence>
<accession>A0A0C3BMV4</accession>
<evidence type="ECO:0000313" key="7">
    <source>
        <dbReference type="EMBL" id="KIM33439.1"/>
    </source>
</evidence>
<dbReference type="SUPFAM" id="SSF49447">
    <property type="entry name" value="Second domain of Mu2 adaptin subunit (ap50) of ap2 adaptor"/>
    <property type="match status" value="1"/>
</dbReference>
<dbReference type="InterPro" id="IPR036168">
    <property type="entry name" value="AP2_Mu_C_sf"/>
</dbReference>
<dbReference type="CDD" id="cd14837">
    <property type="entry name" value="AP3_Mu_N"/>
    <property type="match status" value="1"/>
</dbReference>
<dbReference type="Proteomes" id="UP000054097">
    <property type="component" value="Unassembled WGS sequence"/>
</dbReference>
<dbReference type="Pfam" id="PF01217">
    <property type="entry name" value="Clat_adaptor_s"/>
    <property type="match status" value="1"/>
</dbReference>
<reference evidence="7 8" key="1">
    <citation type="submission" date="2014-04" db="EMBL/GenBank/DDBJ databases">
        <authorList>
            <consortium name="DOE Joint Genome Institute"/>
            <person name="Kuo A."/>
            <person name="Zuccaro A."/>
            <person name="Kohler A."/>
            <person name="Nagy L.G."/>
            <person name="Floudas D."/>
            <person name="Copeland A."/>
            <person name="Barry K.W."/>
            <person name="Cichocki N."/>
            <person name="Veneault-Fourrey C."/>
            <person name="LaButti K."/>
            <person name="Lindquist E.A."/>
            <person name="Lipzen A."/>
            <person name="Lundell T."/>
            <person name="Morin E."/>
            <person name="Murat C."/>
            <person name="Sun H."/>
            <person name="Tunlid A."/>
            <person name="Henrissat B."/>
            <person name="Grigoriev I.V."/>
            <person name="Hibbett D.S."/>
            <person name="Martin F."/>
            <person name="Nordberg H.P."/>
            <person name="Cantor M.N."/>
            <person name="Hua S.X."/>
        </authorList>
    </citation>
    <scope>NUCLEOTIDE SEQUENCE [LARGE SCALE GENOMIC DNA]</scope>
    <source>
        <strain evidence="7 8">MAFF 305830</strain>
    </source>
</reference>
<dbReference type="Gene3D" id="3.30.450.60">
    <property type="match status" value="1"/>
</dbReference>
<evidence type="ECO:0000256" key="5">
    <source>
        <dbReference type="PIRNR" id="PIRNR005992"/>
    </source>
</evidence>
<dbReference type="GO" id="GO:0016192">
    <property type="term" value="P:vesicle-mediated transport"/>
    <property type="evidence" value="ECO:0007669"/>
    <property type="project" value="InterPro"/>
</dbReference>
<dbReference type="GO" id="GO:0012505">
    <property type="term" value="C:endomembrane system"/>
    <property type="evidence" value="ECO:0007669"/>
    <property type="project" value="UniProtKB-SubCell"/>
</dbReference>
<dbReference type="AlphaFoldDB" id="A0A0C3BMV4"/>
<dbReference type="OrthoDB" id="870at2759"/>
<keyword evidence="8" id="KW-1185">Reference proteome</keyword>